<name>A0AAP0KZM2_9MAGN</name>
<dbReference type="AlphaFoldDB" id="A0AAP0KZM2"/>
<reference evidence="1 2" key="1">
    <citation type="submission" date="2024-01" db="EMBL/GenBank/DDBJ databases">
        <title>Genome assemblies of Stephania.</title>
        <authorList>
            <person name="Yang L."/>
        </authorList>
    </citation>
    <scope>NUCLEOTIDE SEQUENCE [LARGE SCALE GENOMIC DNA]</scope>
    <source>
        <strain evidence="1">YNDBR</strain>
        <tissue evidence="1">Leaf</tissue>
    </source>
</reference>
<comment type="caution">
    <text evidence="1">The sequence shown here is derived from an EMBL/GenBank/DDBJ whole genome shotgun (WGS) entry which is preliminary data.</text>
</comment>
<dbReference type="PANTHER" id="PTHR35317">
    <property type="entry name" value="OS04G0629600 PROTEIN"/>
    <property type="match status" value="1"/>
</dbReference>
<evidence type="ECO:0000313" key="1">
    <source>
        <dbReference type="EMBL" id="KAK9160320.1"/>
    </source>
</evidence>
<evidence type="ECO:0008006" key="3">
    <source>
        <dbReference type="Google" id="ProtNLM"/>
    </source>
</evidence>
<dbReference type="Pfam" id="PF14223">
    <property type="entry name" value="Retrotran_gag_2"/>
    <property type="match status" value="1"/>
</dbReference>
<evidence type="ECO:0000313" key="2">
    <source>
        <dbReference type="Proteomes" id="UP001420932"/>
    </source>
</evidence>
<sequence length="209" mass="24519">MDPAVFSTQLAPPIFDGTSYQVWAVKMEAYLDGNDLWEAVEHEYEVSPLPNNPTMAQMKLHKERRQRKSKAKASLFAAVTSTIFTRIMTMKTTHEIWNFLKGEYEGDERIKGMRMINLIREFEMQKMKESKTIKDYSDRLLAIANKAQEQRKMIQEEGTLEGALLVKTKNYGGEKYMKHNNIEESYPPCPHCKKTNHPQRRCWWRPDVK</sequence>
<keyword evidence="2" id="KW-1185">Reference proteome</keyword>
<gene>
    <name evidence="1" type="ORF">Syun_006661</name>
</gene>
<organism evidence="1 2">
    <name type="scientific">Stephania yunnanensis</name>
    <dbReference type="NCBI Taxonomy" id="152371"/>
    <lineage>
        <taxon>Eukaryota</taxon>
        <taxon>Viridiplantae</taxon>
        <taxon>Streptophyta</taxon>
        <taxon>Embryophyta</taxon>
        <taxon>Tracheophyta</taxon>
        <taxon>Spermatophyta</taxon>
        <taxon>Magnoliopsida</taxon>
        <taxon>Ranunculales</taxon>
        <taxon>Menispermaceae</taxon>
        <taxon>Menispermoideae</taxon>
        <taxon>Cissampelideae</taxon>
        <taxon>Stephania</taxon>
    </lineage>
</organism>
<dbReference type="EMBL" id="JBBNAF010000003">
    <property type="protein sequence ID" value="KAK9160320.1"/>
    <property type="molecule type" value="Genomic_DNA"/>
</dbReference>
<protein>
    <recommendedName>
        <fullName evidence="3">DUF4219 domain-containing protein</fullName>
    </recommendedName>
</protein>
<dbReference type="PANTHER" id="PTHR35317:SF11">
    <property type="entry name" value="CCHC-TYPE DOMAIN-CONTAINING PROTEIN"/>
    <property type="match status" value="1"/>
</dbReference>
<dbReference type="Proteomes" id="UP001420932">
    <property type="component" value="Unassembled WGS sequence"/>
</dbReference>
<proteinExistence type="predicted"/>
<accession>A0AAP0KZM2</accession>